<feature type="compositionally biased region" description="Basic residues" evidence="8">
    <location>
        <begin position="20"/>
        <end position="30"/>
    </location>
</feature>
<dbReference type="GO" id="GO:0016887">
    <property type="term" value="F:ATP hydrolysis activity"/>
    <property type="evidence" value="ECO:0007669"/>
    <property type="project" value="InterPro"/>
</dbReference>
<dbReference type="EMBL" id="JAKOGI010000211">
    <property type="protein sequence ID" value="KAJ8439683.1"/>
    <property type="molecule type" value="Genomic_DNA"/>
</dbReference>
<keyword evidence="4" id="KW-0863">Zinc-finger</keyword>
<dbReference type="InterPro" id="IPR003960">
    <property type="entry name" value="ATPase_AAA_CS"/>
</dbReference>
<dbReference type="InterPro" id="IPR013083">
    <property type="entry name" value="Znf_RING/FYVE/PHD"/>
</dbReference>
<feature type="region of interest" description="Disordered" evidence="8">
    <location>
        <begin position="219"/>
        <end position="349"/>
    </location>
</feature>
<dbReference type="SMART" id="SM00382">
    <property type="entry name" value="AAA"/>
    <property type="match status" value="1"/>
</dbReference>
<feature type="compositionally biased region" description="Basic and acidic residues" evidence="8">
    <location>
        <begin position="336"/>
        <end position="349"/>
    </location>
</feature>
<evidence type="ECO:0000256" key="4">
    <source>
        <dbReference type="ARBA" id="ARBA00022771"/>
    </source>
</evidence>
<comment type="similarity">
    <text evidence="1">Belongs to the AAA ATPase family.</text>
</comment>
<dbReference type="GO" id="GO:0008270">
    <property type="term" value="F:zinc ion binding"/>
    <property type="evidence" value="ECO:0007669"/>
    <property type="project" value="UniProtKB-KW"/>
</dbReference>
<evidence type="ECO:0000259" key="9">
    <source>
        <dbReference type="PROSITE" id="PS51805"/>
    </source>
</evidence>
<name>A0A9Q1KB71_9CARY</name>
<keyword evidence="6" id="KW-0067">ATP-binding</keyword>
<evidence type="ECO:0000256" key="6">
    <source>
        <dbReference type="ARBA" id="ARBA00022840"/>
    </source>
</evidence>
<dbReference type="FunFam" id="3.40.50.300:FF:000061">
    <property type="entry name" value="ATPase family, AAA domain-containing 2"/>
    <property type="match status" value="1"/>
</dbReference>
<dbReference type="InterPro" id="IPR003959">
    <property type="entry name" value="ATPase_AAA_core"/>
</dbReference>
<keyword evidence="2" id="KW-0479">Metal-binding</keyword>
<evidence type="ECO:0000256" key="5">
    <source>
        <dbReference type="ARBA" id="ARBA00022833"/>
    </source>
</evidence>
<gene>
    <name evidence="10" type="ORF">Cgig2_022211</name>
</gene>
<reference evidence="10" key="1">
    <citation type="submission" date="2022-04" db="EMBL/GenBank/DDBJ databases">
        <title>Carnegiea gigantea Genome sequencing and assembly v2.</title>
        <authorList>
            <person name="Copetti D."/>
            <person name="Sanderson M.J."/>
            <person name="Burquez A."/>
            <person name="Wojciechowski M.F."/>
        </authorList>
    </citation>
    <scope>NUCLEOTIDE SEQUENCE</scope>
    <source>
        <strain evidence="10">SGP5-SGP5p</strain>
        <tissue evidence="10">Aerial part</tissue>
    </source>
</reference>
<dbReference type="Pfam" id="PF00004">
    <property type="entry name" value="AAA"/>
    <property type="match status" value="1"/>
</dbReference>
<keyword evidence="11" id="KW-1185">Reference proteome</keyword>
<dbReference type="Pfam" id="PF17862">
    <property type="entry name" value="AAA_lid_3"/>
    <property type="match status" value="1"/>
</dbReference>
<dbReference type="GO" id="GO:0042393">
    <property type="term" value="F:histone binding"/>
    <property type="evidence" value="ECO:0007669"/>
    <property type="project" value="TreeGrafter"/>
</dbReference>
<keyword evidence="7" id="KW-0103">Bromodomain</keyword>
<dbReference type="PANTHER" id="PTHR23069:SF7">
    <property type="entry name" value="P-LOOP CONTAINING NUCLEOSIDE TRIPHOSPHATE HYDROLASES SUPERFAMILY PROTEIN"/>
    <property type="match status" value="1"/>
</dbReference>
<dbReference type="GO" id="GO:0006337">
    <property type="term" value="P:nucleosome disassembly"/>
    <property type="evidence" value="ECO:0007669"/>
    <property type="project" value="TreeGrafter"/>
</dbReference>
<evidence type="ECO:0000313" key="10">
    <source>
        <dbReference type="EMBL" id="KAJ8439683.1"/>
    </source>
</evidence>
<dbReference type="GO" id="GO:0005634">
    <property type="term" value="C:nucleus"/>
    <property type="evidence" value="ECO:0007669"/>
    <property type="project" value="TreeGrafter"/>
</dbReference>
<dbReference type="InterPro" id="IPR041569">
    <property type="entry name" value="AAA_lid_3"/>
</dbReference>
<dbReference type="PROSITE" id="PS51805">
    <property type="entry name" value="EPHD"/>
    <property type="match status" value="1"/>
</dbReference>
<dbReference type="OrthoDB" id="5421at2759"/>
<protein>
    <recommendedName>
        <fullName evidence="9">PHD-type domain-containing protein</fullName>
    </recommendedName>
</protein>
<accession>A0A9Q1KB71</accession>
<keyword evidence="3" id="KW-0547">Nucleotide-binding</keyword>
<feature type="compositionally biased region" description="Basic residues" evidence="8">
    <location>
        <begin position="85"/>
        <end position="99"/>
    </location>
</feature>
<dbReference type="InterPro" id="IPR003593">
    <property type="entry name" value="AAA+_ATPase"/>
</dbReference>
<feature type="compositionally biased region" description="Low complexity" evidence="8">
    <location>
        <begin position="115"/>
        <end position="124"/>
    </location>
</feature>
<feature type="compositionally biased region" description="Basic and acidic residues" evidence="8">
    <location>
        <begin position="241"/>
        <end position="251"/>
    </location>
</feature>
<dbReference type="GO" id="GO:0005524">
    <property type="term" value="F:ATP binding"/>
    <property type="evidence" value="ECO:0007669"/>
    <property type="project" value="UniProtKB-KW"/>
</dbReference>
<dbReference type="Gene3D" id="3.40.50.300">
    <property type="entry name" value="P-loop containing nucleotide triphosphate hydrolases"/>
    <property type="match status" value="1"/>
</dbReference>
<evidence type="ECO:0000313" key="11">
    <source>
        <dbReference type="Proteomes" id="UP001153076"/>
    </source>
</evidence>
<sequence length="1837" mass="202489">MRLSQSAPVSSPKGGNGHRLGTRTRKKHKRLDAICEDVFNQNHRDKIESNEGTSKGDSLGNESELRRSSRVRRAPVLLDSSPPPPKKRRKINKIGKKIRGISGKTSRGKGKVEAESNASSSSSENSDDEELGAWGSRLRSRVSKLECSLKRSGAQPRGKRKFFQDVEEDIKEITSVEDDFVGDKDGENSKVMKCTWPGGVGFLIEYEEKLYDGHLEEGTLESGIKVSRNDDDGDCNLSARETIDGNEDKVDSGPVQLMENDNEAPTDVPIQEKQNMNDYLKDSGQNDESSNSSKSIKDPEDERFEAEIASLHTDPAEKDPPEDDQGCSDEVNVAETESKDVQHKNEAKVENNNVIVDGFPRPRIEEGRHCGLCGGGIDGKPPKRLANDYAGSDHEAYSGSSASEEFNYDAWDGFGDEPGWLGSLLGPINDRYGIAGIWVHQQCAVWSPEVYFAGPGCLKNVRAALCRGRALKCTRCGRPGATLGCRPCARASGCIFDHRKFLIACADHRYHFQPHGYQYVQHIKKLKAKKMKLELRRVSNDASRKDIEAEEKWMEKCGEDEEFLRRETKRLQRDLARIAPVYIGGCHSDNENLFEGWESVAGLQDVIKCMKEVVILPLLYPEFFQNMGITPPRGVLLHGYPGTGKTLVVRALIGSCSRGAKRIAYFARKGADCLGKYVGDAERQLRLLFQVAERSQPSIIFFDEIDGLAPVRTRQQDQTHSSVVSTLLALMDGLKSRGSVIVIGATNRPDAIDPALRRPGRFDREIYFPLPSVKDRAAILALHTRKWPKPVAGPLLEWVAIKTVGFAGADLQALCAQAAVIALKRNCSWQQILSSAEHNYVEGKRPLLPAFIVEERDWLEALSLAPPPCSRREAGMAASEVVVTPLHMHLIPCMLQPLLSLIISLYTDDRLWLPPRLLIAGAAVKRVLISLMERKGLPTDRWWFYAPRMAQESSTAREIIRNLSVAGVLDGDASFAGCDFSNDACVNSRSLPCSVDFNPSSLFRNFCYASSKKAGYRILIAGDPSAGQKHLASCLLHCFVGSTEVQKIDLATISQEGHGDMEEGISHILMKCASMKLCAVYMPRVDLWAIQSAWKDIEASSSSGPSVESSLTPTQSGLEECSKSESARAAAFQNEPRNVSQTWKSFVEQLECVCVSTSLIILATSELPCAALPWELHQFFGSDPLSEQPVIGEHASPRFTVEVKGEFDRGMLIHSAALVLSRDLIQQFIQFVHHKNHTRLDSNIASESHFDIERDESNNKSVGESGVKNKITENSVTKAPAPLGARTGKGKSTLAFAVSTFGYQILTYPHFAELCWVTSKLTEGPSAGICGPWKGWPFNSCIVRPCKSMQKEAVVGNSNSIRGKDKFTLVRGLIAVGLSAYRGKYTTPSEVSLEVRRVLELLVVRIGGSIQSGKDRHQFIRLLSQVAYLEDLVNNWAHSLRSLEPDSQTSLMSPKLASMQLLDGRQIPEDNPVQLAEKSDTQGNGFHEPELMEGGWQGQYQWDDGNVTEPPTQDGTVPVGSSSHIAPPKCCSGEVANNENTSLEKAVLVNNNPVLVTNSNASAVMIQSRESLRSRPAADFAIFSQQSPQQSDQLACIESPSYLRNDTCNSGELRDIEPHGSHDICNQSNKGEVVENETSAEPRMHISDARVPDFSIPFKAGTVYSECEVVCAYNCCIGCIHTLNQLVMNLITEAWDLSGSSVTVEGAHDLVCSLSATLWSTIRNFYASEGCSSLFNGDPSSDACRKLFEHWQTSICKCGNSESKYTQLTECACHQRQDFSGKADPALYDQLASVPRYVFRDGVLITADPGKELSFHCKYDTLCLCPLIDLIVMTKRL</sequence>
<evidence type="ECO:0000256" key="2">
    <source>
        <dbReference type="ARBA" id="ARBA00022723"/>
    </source>
</evidence>
<evidence type="ECO:0000256" key="8">
    <source>
        <dbReference type="SAM" id="MobiDB-lite"/>
    </source>
</evidence>
<dbReference type="InterPro" id="IPR027417">
    <property type="entry name" value="P-loop_NTPase"/>
</dbReference>
<dbReference type="InterPro" id="IPR045199">
    <property type="entry name" value="ATAD2-like"/>
</dbReference>
<proteinExistence type="inferred from homology"/>
<dbReference type="GO" id="GO:0003682">
    <property type="term" value="F:chromatin binding"/>
    <property type="evidence" value="ECO:0007669"/>
    <property type="project" value="TreeGrafter"/>
</dbReference>
<dbReference type="Gene3D" id="1.10.8.60">
    <property type="match status" value="1"/>
</dbReference>
<dbReference type="InterPro" id="IPR034732">
    <property type="entry name" value="EPHD"/>
</dbReference>
<dbReference type="PANTHER" id="PTHR23069">
    <property type="entry name" value="AAA DOMAIN-CONTAINING"/>
    <property type="match status" value="1"/>
</dbReference>
<dbReference type="GO" id="GO:0006334">
    <property type="term" value="P:nucleosome assembly"/>
    <property type="evidence" value="ECO:0007669"/>
    <property type="project" value="TreeGrafter"/>
</dbReference>
<dbReference type="Proteomes" id="UP001153076">
    <property type="component" value="Unassembled WGS sequence"/>
</dbReference>
<evidence type="ECO:0000256" key="3">
    <source>
        <dbReference type="ARBA" id="ARBA00022741"/>
    </source>
</evidence>
<evidence type="ECO:0000256" key="1">
    <source>
        <dbReference type="ARBA" id="ARBA00006914"/>
    </source>
</evidence>
<keyword evidence="5" id="KW-0862">Zinc</keyword>
<dbReference type="SUPFAM" id="SSF52540">
    <property type="entry name" value="P-loop containing nucleoside triphosphate hydrolases"/>
    <property type="match status" value="1"/>
</dbReference>
<dbReference type="Gene3D" id="3.30.40.10">
    <property type="entry name" value="Zinc/RING finger domain, C3HC4 (zinc finger)"/>
    <property type="match status" value="1"/>
</dbReference>
<organism evidence="10 11">
    <name type="scientific">Carnegiea gigantea</name>
    <dbReference type="NCBI Taxonomy" id="171969"/>
    <lineage>
        <taxon>Eukaryota</taxon>
        <taxon>Viridiplantae</taxon>
        <taxon>Streptophyta</taxon>
        <taxon>Embryophyta</taxon>
        <taxon>Tracheophyta</taxon>
        <taxon>Spermatophyta</taxon>
        <taxon>Magnoliopsida</taxon>
        <taxon>eudicotyledons</taxon>
        <taxon>Gunneridae</taxon>
        <taxon>Pentapetalae</taxon>
        <taxon>Caryophyllales</taxon>
        <taxon>Cactineae</taxon>
        <taxon>Cactaceae</taxon>
        <taxon>Cactoideae</taxon>
        <taxon>Echinocereeae</taxon>
        <taxon>Carnegiea</taxon>
    </lineage>
</organism>
<evidence type="ECO:0000256" key="7">
    <source>
        <dbReference type="ARBA" id="ARBA00023117"/>
    </source>
</evidence>
<dbReference type="FunFam" id="1.10.8.60:FF:000084">
    <property type="entry name" value="p-loop containing nucleoside triphosphate hydrolase superfamily protein"/>
    <property type="match status" value="1"/>
</dbReference>
<dbReference type="PROSITE" id="PS00674">
    <property type="entry name" value="AAA"/>
    <property type="match status" value="1"/>
</dbReference>
<comment type="caution">
    <text evidence="10">The sequence shown here is derived from an EMBL/GenBank/DDBJ whole genome shotgun (WGS) entry which is preliminary data.</text>
</comment>
<feature type="region of interest" description="Disordered" evidence="8">
    <location>
        <begin position="1"/>
        <end position="133"/>
    </location>
</feature>
<dbReference type="GO" id="GO:0045815">
    <property type="term" value="P:transcription initiation-coupled chromatin remodeling"/>
    <property type="evidence" value="ECO:0007669"/>
    <property type="project" value="TreeGrafter"/>
</dbReference>
<feature type="domain" description="PHD-type" evidence="9">
    <location>
        <begin position="401"/>
        <end position="532"/>
    </location>
</feature>